<reference evidence="2 3" key="1">
    <citation type="submission" date="2016-10" db="EMBL/GenBank/DDBJ databases">
        <authorList>
            <person name="de Groot N.N."/>
        </authorList>
    </citation>
    <scope>NUCLEOTIDE SEQUENCE [LARGE SCALE GENOMIC DNA]</scope>
    <source>
        <strain evidence="2 3">CGMCC 1.5337</strain>
    </source>
</reference>
<keyword evidence="1" id="KW-0812">Transmembrane</keyword>
<dbReference type="EMBL" id="FOJA01000001">
    <property type="protein sequence ID" value="SEW01613.1"/>
    <property type="molecule type" value="Genomic_DNA"/>
</dbReference>
<accession>A0A1I0NKA5</accession>
<feature type="transmembrane region" description="Helical" evidence="1">
    <location>
        <begin position="152"/>
        <end position="172"/>
    </location>
</feature>
<dbReference type="STRING" id="355548.SAMN04487945_0929"/>
<proteinExistence type="predicted"/>
<feature type="transmembrane region" description="Helical" evidence="1">
    <location>
        <begin position="342"/>
        <end position="366"/>
    </location>
</feature>
<dbReference type="Proteomes" id="UP000198518">
    <property type="component" value="Unassembled WGS sequence"/>
</dbReference>
<feature type="transmembrane region" description="Helical" evidence="1">
    <location>
        <begin position="184"/>
        <end position="201"/>
    </location>
</feature>
<keyword evidence="1" id="KW-1133">Transmembrane helix</keyword>
<keyword evidence="3" id="KW-1185">Reference proteome</keyword>
<feature type="transmembrane region" description="Helical" evidence="1">
    <location>
        <begin position="469"/>
        <end position="491"/>
    </location>
</feature>
<dbReference type="AlphaFoldDB" id="A0A1I0NKA5"/>
<feature type="transmembrane region" description="Helical" evidence="1">
    <location>
        <begin position="387"/>
        <end position="410"/>
    </location>
</feature>
<feature type="transmembrane region" description="Helical" evidence="1">
    <location>
        <begin position="127"/>
        <end position="146"/>
    </location>
</feature>
<evidence type="ECO:0008006" key="4">
    <source>
        <dbReference type="Google" id="ProtNLM"/>
    </source>
</evidence>
<organism evidence="2 3">
    <name type="scientific">Halobacterium jilantaiense</name>
    <dbReference type="NCBI Taxonomy" id="355548"/>
    <lineage>
        <taxon>Archaea</taxon>
        <taxon>Methanobacteriati</taxon>
        <taxon>Methanobacteriota</taxon>
        <taxon>Stenosarchaea group</taxon>
        <taxon>Halobacteria</taxon>
        <taxon>Halobacteriales</taxon>
        <taxon>Halobacteriaceae</taxon>
        <taxon>Halobacterium</taxon>
    </lineage>
</organism>
<evidence type="ECO:0000256" key="1">
    <source>
        <dbReference type="SAM" id="Phobius"/>
    </source>
</evidence>
<gene>
    <name evidence="2" type="ORF">SAMN04487945_0929</name>
</gene>
<evidence type="ECO:0000313" key="2">
    <source>
        <dbReference type="EMBL" id="SEW01613.1"/>
    </source>
</evidence>
<feature type="transmembrane region" description="Helical" evidence="1">
    <location>
        <begin position="64"/>
        <end position="83"/>
    </location>
</feature>
<feature type="transmembrane region" description="Helical" evidence="1">
    <location>
        <begin position="315"/>
        <end position="336"/>
    </location>
</feature>
<feature type="transmembrane region" description="Helical" evidence="1">
    <location>
        <begin position="416"/>
        <end position="440"/>
    </location>
</feature>
<feature type="transmembrane region" description="Helical" evidence="1">
    <location>
        <begin position="503"/>
        <end position="527"/>
    </location>
</feature>
<evidence type="ECO:0000313" key="3">
    <source>
        <dbReference type="Proteomes" id="UP000198518"/>
    </source>
</evidence>
<sequence>MRSRSGVGHAVRIAVTEWRRAHRRASDSWTWQVLVLVAVVGSAGLAGVRAVSFGARLSTRPAPLDSVAVLALGGFVTVAFAAARQSVRTLERADVEHLRVLLPDNQVAAGIVATVSGKLGVVATPPLVAVAVGVGVGTGSLLSAATTLSAGAALFLVATLVGVAAAFGVTLLQRVSPLAQTATAASRPVAFAVGLLLWMVVVTGPVDVPSVAPVAAGLPSAWFVDLALAATPAASGARAAAAVGITLVAVPATAWAIVGLAERAWAADHTGKRSTGGSKRVPGGILDTALVRRHVSRPVRTVASKRWVQERRVPSGLYGVAYLLFFTPAVFLPAFAAKAVPGVSLVVAAFLVASSTGLVFGLRTLASDYRSLSATLTAVPASTFVRGVLFAGVASGGPVVVATTAVLGAFSPLHALELAILAVAGVALCACSVATGAALASRIKYLDFQPVPLPFTDAVVYDVVGRRGFVHLAAVVGFTALVCVPPGIAYGLRFAPQTGTVGYSSGVGIAALALTIVAAGASTLVAYRRAVRRIENYTLP</sequence>
<feature type="transmembrane region" description="Helical" evidence="1">
    <location>
        <begin position="239"/>
        <end position="261"/>
    </location>
</feature>
<name>A0A1I0NKA5_9EURY</name>
<protein>
    <recommendedName>
        <fullName evidence="4">ABC-2 type transport system permease protein</fullName>
    </recommendedName>
</protein>
<feature type="transmembrane region" description="Helical" evidence="1">
    <location>
        <begin position="29"/>
        <end position="52"/>
    </location>
</feature>
<keyword evidence="1" id="KW-0472">Membrane</keyword>